<reference evidence="1" key="1">
    <citation type="submission" date="2021-06" db="EMBL/GenBank/DDBJ databases">
        <authorList>
            <person name="Kallberg Y."/>
            <person name="Tangrot J."/>
            <person name="Rosling A."/>
        </authorList>
    </citation>
    <scope>NUCLEOTIDE SEQUENCE</scope>
    <source>
        <strain evidence="1">87-6 pot B 2015</strain>
    </source>
</reference>
<gene>
    <name evidence="1" type="ORF">FMOSSE_LOCUS11603</name>
</gene>
<dbReference type="AlphaFoldDB" id="A0A9N9DWM6"/>
<evidence type="ECO:0000313" key="1">
    <source>
        <dbReference type="EMBL" id="CAG8653761.1"/>
    </source>
</evidence>
<keyword evidence="2" id="KW-1185">Reference proteome</keyword>
<proteinExistence type="predicted"/>
<name>A0A9N9DWM6_FUNMO</name>
<evidence type="ECO:0000313" key="2">
    <source>
        <dbReference type="Proteomes" id="UP000789375"/>
    </source>
</evidence>
<feature type="non-terminal residue" evidence="1">
    <location>
        <position position="1"/>
    </location>
</feature>
<sequence length="65" mass="7177">MNPDEPKTGPTSGLIIQQTAILNQPCYLLWVTKPDSGNNCIHGEDYVCLTRPGCPHPQDLEKLSQ</sequence>
<dbReference type="EMBL" id="CAJVPP010004669">
    <property type="protein sequence ID" value="CAG8653761.1"/>
    <property type="molecule type" value="Genomic_DNA"/>
</dbReference>
<organism evidence="1 2">
    <name type="scientific">Funneliformis mosseae</name>
    <name type="common">Endomycorrhizal fungus</name>
    <name type="synonym">Glomus mosseae</name>
    <dbReference type="NCBI Taxonomy" id="27381"/>
    <lineage>
        <taxon>Eukaryota</taxon>
        <taxon>Fungi</taxon>
        <taxon>Fungi incertae sedis</taxon>
        <taxon>Mucoromycota</taxon>
        <taxon>Glomeromycotina</taxon>
        <taxon>Glomeromycetes</taxon>
        <taxon>Glomerales</taxon>
        <taxon>Glomeraceae</taxon>
        <taxon>Funneliformis</taxon>
    </lineage>
</organism>
<protein>
    <submittedName>
        <fullName evidence="1">15796_t:CDS:1</fullName>
    </submittedName>
</protein>
<dbReference type="Proteomes" id="UP000789375">
    <property type="component" value="Unassembled WGS sequence"/>
</dbReference>
<comment type="caution">
    <text evidence="1">The sequence shown here is derived from an EMBL/GenBank/DDBJ whole genome shotgun (WGS) entry which is preliminary data.</text>
</comment>
<accession>A0A9N9DWM6</accession>